<keyword evidence="1" id="KW-0472">Membrane</keyword>
<protein>
    <submittedName>
        <fullName evidence="2">Uncharacterized protein</fullName>
    </submittedName>
</protein>
<evidence type="ECO:0000313" key="2">
    <source>
        <dbReference type="EMBL" id="AVI05735.1"/>
    </source>
</evidence>
<name>A0A3S7GTI9_STAHO</name>
<keyword evidence="1" id="KW-0812">Transmembrane</keyword>
<keyword evidence="1" id="KW-1133">Transmembrane helix</keyword>
<dbReference type="EMBL" id="CP014567">
    <property type="protein sequence ID" value="AVI05735.1"/>
    <property type="molecule type" value="Genomic_DNA"/>
</dbReference>
<feature type="transmembrane region" description="Helical" evidence="1">
    <location>
        <begin position="7"/>
        <end position="25"/>
    </location>
</feature>
<dbReference type="AlphaFoldDB" id="A0A3S7GTI9"/>
<accession>A0A3S7GTI9</accession>
<gene>
    <name evidence="2" type="ORF">AZE34_02790</name>
</gene>
<feature type="transmembrane region" description="Helical" evidence="1">
    <location>
        <begin position="31"/>
        <end position="49"/>
    </location>
</feature>
<sequence>MYRYDITHIIALILNIFFIIFMPLTFKYGNVYITIIWIILGAINAIYIYRKNTKMKKDQSNKK</sequence>
<reference evidence="2" key="1">
    <citation type="submission" date="2016-02" db="EMBL/GenBank/DDBJ databases">
        <title>Genomic sequence of a clinical Staphylococcus hominis isolate.</title>
        <authorList>
            <person name="McClure J.M."/>
            <person name="Zhang K."/>
        </authorList>
    </citation>
    <scope>NUCLEOTIDE SEQUENCE</scope>
    <source>
        <strain evidence="2">C34847</strain>
    </source>
</reference>
<dbReference type="RefSeq" id="WP_037541570.1">
    <property type="nucleotide sequence ID" value="NZ_JACMXS010000001.1"/>
</dbReference>
<organism evidence="2">
    <name type="scientific">Staphylococcus hominis</name>
    <dbReference type="NCBI Taxonomy" id="1290"/>
    <lineage>
        <taxon>Bacteria</taxon>
        <taxon>Bacillati</taxon>
        <taxon>Bacillota</taxon>
        <taxon>Bacilli</taxon>
        <taxon>Bacillales</taxon>
        <taxon>Staphylococcaceae</taxon>
        <taxon>Staphylococcus</taxon>
    </lineage>
</organism>
<evidence type="ECO:0000256" key="1">
    <source>
        <dbReference type="SAM" id="Phobius"/>
    </source>
</evidence>
<proteinExistence type="predicted"/>